<sequence length="184" mass="21866">MRDLQSELRTLYVKLGIFYVFLIFDLIWSSFIEPTTMNQISQDNKEGQTQILWMSSVHIIVTGIIFVLFCTLMWQTQPLKLGMIKLLIRYSKLSYFRDFLYVFVVSGGMLILVVIERVAIFITNTKSNAAISEGIKENWSSFFYQLFYFIRYLLRPLYIFVMLHGSMKITKPYYHMRNPELFIN</sequence>
<reference evidence="2 3" key="1">
    <citation type="journal article" date="2006" name="Nature">
        <title>Global trends of whole-genome duplications revealed by the ciliate Paramecium tetraurelia.</title>
        <authorList>
            <consortium name="Genoscope"/>
            <person name="Aury J.-M."/>
            <person name="Jaillon O."/>
            <person name="Duret L."/>
            <person name="Noel B."/>
            <person name="Jubin C."/>
            <person name="Porcel B.M."/>
            <person name="Segurens B."/>
            <person name="Daubin V."/>
            <person name="Anthouard V."/>
            <person name="Aiach N."/>
            <person name="Arnaiz O."/>
            <person name="Billaut A."/>
            <person name="Beisson J."/>
            <person name="Blanc I."/>
            <person name="Bouhouche K."/>
            <person name="Camara F."/>
            <person name="Duharcourt S."/>
            <person name="Guigo R."/>
            <person name="Gogendeau D."/>
            <person name="Katinka M."/>
            <person name="Keller A.-M."/>
            <person name="Kissmehl R."/>
            <person name="Klotz C."/>
            <person name="Koll F."/>
            <person name="Le Moue A."/>
            <person name="Lepere C."/>
            <person name="Malinsky S."/>
            <person name="Nowacki M."/>
            <person name="Nowak J.K."/>
            <person name="Plattner H."/>
            <person name="Poulain J."/>
            <person name="Ruiz F."/>
            <person name="Serrano V."/>
            <person name="Zagulski M."/>
            <person name="Dessen P."/>
            <person name="Betermier M."/>
            <person name="Weissenbach J."/>
            <person name="Scarpelli C."/>
            <person name="Schachter V."/>
            <person name="Sperling L."/>
            <person name="Meyer E."/>
            <person name="Cohen J."/>
            <person name="Wincker P."/>
        </authorList>
    </citation>
    <scope>NUCLEOTIDE SEQUENCE [LARGE SCALE GENOMIC DNA]</scope>
    <source>
        <strain evidence="2 3">Stock d4-2</strain>
    </source>
</reference>
<evidence type="ECO:0000313" key="2">
    <source>
        <dbReference type="EMBL" id="CAK90397.1"/>
    </source>
</evidence>
<organism evidence="2 3">
    <name type="scientific">Paramecium tetraurelia</name>
    <dbReference type="NCBI Taxonomy" id="5888"/>
    <lineage>
        <taxon>Eukaryota</taxon>
        <taxon>Sar</taxon>
        <taxon>Alveolata</taxon>
        <taxon>Ciliophora</taxon>
        <taxon>Intramacronucleata</taxon>
        <taxon>Oligohymenophorea</taxon>
        <taxon>Peniculida</taxon>
        <taxon>Parameciidae</taxon>
        <taxon>Paramecium</taxon>
    </lineage>
</organism>
<proteinExistence type="predicted"/>
<dbReference type="AlphaFoldDB" id="A0E530"/>
<keyword evidence="3" id="KW-1185">Reference proteome</keyword>
<dbReference type="OMA" id="YFRDFLY"/>
<keyword evidence="1" id="KW-1133">Transmembrane helix</keyword>
<dbReference type="EMBL" id="CT868659">
    <property type="protein sequence ID" value="CAK90397.1"/>
    <property type="molecule type" value="Genomic_DNA"/>
</dbReference>
<feature type="transmembrane region" description="Helical" evidence="1">
    <location>
        <begin position="142"/>
        <end position="163"/>
    </location>
</feature>
<dbReference type="OrthoDB" id="290217at2759"/>
<feature type="transmembrane region" description="Helical" evidence="1">
    <location>
        <begin position="95"/>
        <end position="122"/>
    </location>
</feature>
<evidence type="ECO:0000313" key="3">
    <source>
        <dbReference type="Proteomes" id="UP000000600"/>
    </source>
</evidence>
<feature type="transmembrane region" description="Helical" evidence="1">
    <location>
        <begin position="51"/>
        <end position="74"/>
    </location>
</feature>
<dbReference type="InParanoid" id="A0E530"/>
<gene>
    <name evidence="2" type="ORF">GSPATT00023574001</name>
</gene>
<keyword evidence="1" id="KW-0472">Membrane</keyword>
<dbReference type="KEGG" id="ptm:GSPATT00023574001"/>
<evidence type="ECO:0008006" key="4">
    <source>
        <dbReference type="Google" id="ProtNLM"/>
    </source>
</evidence>
<feature type="transmembrane region" description="Helical" evidence="1">
    <location>
        <begin position="12"/>
        <end position="31"/>
    </location>
</feature>
<accession>A0E530</accession>
<dbReference type="GeneID" id="5043579"/>
<dbReference type="Proteomes" id="UP000000600">
    <property type="component" value="Unassembled WGS sequence"/>
</dbReference>
<keyword evidence="1" id="KW-0812">Transmembrane</keyword>
<name>A0E530_PARTE</name>
<dbReference type="RefSeq" id="XP_001457794.1">
    <property type="nucleotide sequence ID" value="XM_001457757.1"/>
</dbReference>
<evidence type="ECO:0000256" key="1">
    <source>
        <dbReference type="SAM" id="Phobius"/>
    </source>
</evidence>
<dbReference type="HOGENOM" id="CLU_1470934_0_0_1"/>
<protein>
    <recommendedName>
        <fullName evidence="4">Transmembrane protein 138</fullName>
    </recommendedName>
</protein>